<keyword evidence="1" id="KW-0472">Membrane</keyword>
<feature type="transmembrane region" description="Helical" evidence="1">
    <location>
        <begin position="97"/>
        <end position="121"/>
    </location>
</feature>
<dbReference type="RefSeq" id="WP_171089909.1">
    <property type="nucleotide sequence ID" value="NZ_CP053069.1"/>
</dbReference>
<keyword evidence="3" id="KW-1185">Reference proteome</keyword>
<dbReference type="Proteomes" id="UP000501534">
    <property type="component" value="Chromosome"/>
</dbReference>
<keyword evidence="1" id="KW-1133">Transmembrane helix</keyword>
<evidence type="ECO:0000313" key="2">
    <source>
        <dbReference type="EMBL" id="QJR09857.1"/>
    </source>
</evidence>
<dbReference type="AlphaFoldDB" id="A0A6M4GW40"/>
<feature type="transmembrane region" description="Helical" evidence="1">
    <location>
        <begin position="141"/>
        <end position="162"/>
    </location>
</feature>
<evidence type="ECO:0000256" key="1">
    <source>
        <dbReference type="SAM" id="Phobius"/>
    </source>
</evidence>
<evidence type="ECO:0000313" key="3">
    <source>
        <dbReference type="Proteomes" id="UP000501534"/>
    </source>
</evidence>
<organism evidence="2 3">
    <name type="scientific">Usitatibacter rugosus</name>
    <dbReference type="NCBI Taxonomy" id="2732067"/>
    <lineage>
        <taxon>Bacteria</taxon>
        <taxon>Pseudomonadati</taxon>
        <taxon>Pseudomonadota</taxon>
        <taxon>Betaproteobacteria</taxon>
        <taxon>Nitrosomonadales</taxon>
        <taxon>Usitatibacteraceae</taxon>
        <taxon>Usitatibacter</taxon>
    </lineage>
</organism>
<accession>A0A6M4GW40</accession>
<feature type="transmembrane region" description="Helical" evidence="1">
    <location>
        <begin position="174"/>
        <end position="191"/>
    </location>
</feature>
<dbReference type="InterPro" id="IPR007498">
    <property type="entry name" value="PqiA-like"/>
</dbReference>
<proteinExistence type="predicted"/>
<dbReference type="Pfam" id="PF04403">
    <property type="entry name" value="PqiA"/>
    <property type="match status" value="1"/>
</dbReference>
<dbReference type="KEGG" id="uru:DSM104443_00907"/>
<name>A0A6M4GW40_9PROT</name>
<protein>
    <submittedName>
        <fullName evidence="2">Intermembrane transport protein YebS</fullName>
    </submittedName>
</protein>
<reference evidence="2 3" key="1">
    <citation type="submission" date="2020-04" db="EMBL/GenBank/DDBJ databases">
        <title>Usitatibacter rugosus gen. nov., sp. nov. and Usitatibacter palustris sp. nov., novel members of Usitatibacteraceae fam. nov. within the order Nitrosomonadales isolated from soil.</title>
        <authorList>
            <person name="Huber K.J."/>
            <person name="Neumann-Schaal M."/>
            <person name="Geppert A."/>
            <person name="Luckner M."/>
            <person name="Wanner G."/>
            <person name="Overmann J."/>
        </authorList>
    </citation>
    <scope>NUCLEOTIDE SEQUENCE [LARGE SCALE GENOMIC DNA]</scope>
    <source>
        <strain evidence="2 3">0125_3</strain>
    </source>
</reference>
<sequence length="218" mass="23851">MELQTRDLTACPECDALQRIPQLRRSAAAHCFRCGAELHRFQPASLDRTLALLTGAAVLFIGANAHDLIRLDSNGIETSANIFQTIAALRDHGMASLALITLFSALLLPAAELVVMLAMLLPLRLGTVPPWLAVTFRSAEWVRAWVMLDVYLLATIIATSRLSQLATAEVGNGLYALGGYVLLRAMAMQAYEPNEVWRRVAEIESARATDREPAEARP</sequence>
<dbReference type="EMBL" id="CP053069">
    <property type="protein sequence ID" value="QJR09857.1"/>
    <property type="molecule type" value="Genomic_DNA"/>
</dbReference>
<keyword evidence="1" id="KW-0812">Transmembrane</keyword>
<gene>
    <name evidence="2" type="primary">yebS</name>
    <name evidence="2" type="ORF">DSM104443_00907</name>
</gene>